<name>A0A517Y2S2_9BACT</name>
<dbReference type="RefSeq" id="WP_145244240.1">
    <property type="nucleotide sequence ID" value="NZ_CP036273.1"/>
</dbReference>
<dbReference type="OrthoDB" id="290186at2"/>
<accession>A0A517Y2S2</accession>
<keyword evidence="3" id="KW-1185">Reference proteome</keyword>
<feature type="region of interest" description="Disordered" evidence="1">
    <location>
        <begin position="85"/>
        <end position="104"/>
    </location>
</feature>
<dbReference type="EMBL" id="CP036273">
    <property type="protein sequence ID" value="QDU24045.1"/>
    <property type="molecule type" value="Genomic_DNA"/>
</dbReference>
<sequence>MPPILGFSQHAENHPGSDFTPAEWEFAAAVAAYQKRWGRRYPSWREVFGVLVALGYRKVAPPTPLRRMTAAEREVVAQARKAFAEAVPKAPDATPTPPGVSTPG</sequence>
<reference evidence="2 3" key="1">
    <citation type="submission" date="2019-02" db="EMBL/GenBank/DDBJ databases">
        <title>Deep-cultivation of Planctomycetes and their phenomic and genomic characterization uncovers novel biology.</title>
        <authorList>
            <person name="Wiegand S."/>
            <person name="Jogler M."/>
            <person name="Boedeker C."/>
            <person name="Pinto D."/>
            <person name="Vollmers J."/>
            <person name="Rivas-Marin E."/>
            <person name="Kohn T."/>
            <person name="Peeters S.H."/>
            <person name="Heuer A."/>
            <person name="Rast P."/>
            <person name="Oberbeckmann S."/>
            <person name="Bunk B."/>
            <person name="Jeske O."/>
            <person name="Meyerdierks A."/>
            <person name="Storesund J.E."/>
            <person name="Kallscheuer N."/>
            <person name="Luecker S."/>
            <person name="Lage O.M."/>
            <person name="Pohl T."/>
            <person name="Merkel B.J."/>
            <person name="Hornburger P."/>
            <person name="Mueller R.-W."/>
            <person name="Bruemmer F."/>
            <person name="Labrenz M."/>
            <person name="Spormann A.M."/>
            <person name="Op den Camp H."/>
            <person name="Overmann J."/>
            <person name="Amann R."/>
            <person name="Jetten M.S.M."/>
            <person name="Mascher T."/>
            <person name="Medema M.H."/>
            <person name="Devos D.P."/>
            <person name="Kaster A.-K."/>
            <person name="Ovreas L."/>
            <person name="Rohde M."/>
            <person name="Galperin M.Y."/>
            <person name="Jogler C."/>
        </authorList>
    </citation>
    <scope>NUCLEOTIDE SEQUENCE [LARGE SCALE GENOMIC DNA]</scope>
    <source>
        <strain evidence="2 3">ETA_A1</strain>
    </source>
</reference>
<gene>
    <name evidence="2" type="ORF">ETAA1_60560</name>
</gene>
<proteinExistence type="predicted"/>
<evidence type="ECO:0000313" key="2">
    <source>
        <dbReference type="EMBL" id="QDU24045.1"/>
    </source>
</evidence>
<evidence type="ECO:0000313" key="3">
    <source>
        <dbReference type="Proteomes" id="UP000319576"/>
    </source>
</evidence>
<feature type="compositionally biased region" description="Pro residues" evidence="1">
    <location>
        <begin position="94"/>
        <end position="104"/>
    </location>
</feature>
<dbReference type="Proteomes" id="UP000319576">
    <property type="component" value="Chromosome"/>
</dbReference>
<organism evidence="2 3">
    <name type="scientific">Urbifossiella limnaea</name>
    <dbReference type="NCBI Taxonomy" id="2528023"/>
    <lineage>
        <taxon>Bacteria</taxon>
        <taxon>Pseudomonadati</taxon>
        <taxon>Planctomycetota</taxon>
        <taxon>Planctomycetia</taxon>
        <taxon>Gemmatales</taxon>
        <taxon>Gemmataceae</taxon>
        <taxon>Urbifossiella</taxon>
    </lineage>
</organism>
<dbReference type="AlphaFoldDB" id="A0A517Y2S2"/>
<evidence type="ECO:0000256" key="1">
    <source>
        <dbReference type="SAM" id="MobiDB-lite"/>
    </source>
</evidence>
<dbReference type="KEGG" id="uli:ETAA1_60560"/>
<protein>
    <submittedName>
        <fullName evidence="2">Uncharacterized protein</fullName>
    </submittedName>
</protein>